<dbReference type="InterPro" id="IPR045151">
    <property type="entry name" value="DCAF8"/>
</dbReference>
<name>A0ABR3J1K6_9AGAR</name>
<evidence type="ECO:0000313" key="5">
    <source>
        <dbReference type="Proteomes" id="UP001556367"/>
    </source>
</evidence>
<proteinExistence type="predicted"/>
<keyword evidence="2" id="KW-0677">Repeat</keyword>
<dbReference type="InterPro" id="IPR001680">
    <property type="entry name" value="WD40_rpt"/>
</dbReference>
<gene>
    <name evidence="4" type="ORF">HGRIS_009573</name>
</gene>
<feature type="compositionally biased region" description="Acidic residues" evidence="3">
    <location>
        <begin position="112"/>
        <end position="127"/>
    </location>
</feature>
<accession>A0ABR3J1K6</accession>
<dbReference type="PANTHER" id="PTHR15574:SF40">
    <property type="entry name" value="WD AND TETRATRICOPEPTIDE REPEATS PROTEIN 1"/>
    <property type="match status" value="1"/>
</dbReference>
<keyword evidence="1" id="KW-0853">WD repeat</keyword>
<protein>
    <submittedName>
        <fullName evidence="4">Uncharacterized protein</fullName>
    </submittedName>
</protein>
<dbReference type="EMBL" id="JASNQZ010000012">
    <property type="protein sequence ID" value="KAL0949522.1"/>
    <property type="molecule type" value="Genomic_DNA"/>
</dbReference>
<evidence type="ECO:0000256" key="1">
    <source>
        <dbReference type="ARBA" id="ARBA00022574"/>
    </source>
</evidence>
<keyword evidence="5" id="KW-1185">Reference proteome</keyword>
<dbReference type="SUPFAM" id="SSF50978">
    <property type="entry name" value="WD40 repeat-like"/>
    <property type="match status" value="1"/>
</dbReference>
<dbReference type="SMART" id="SM00320">
    <property type="entry name" value="WD40"/>
    <property type="match status" value="2"/>
</dbReference>
<dbReference type="InterPro" id="IPR015943">
    <property type="entry name" value="WD40/YVTN_repeat-like_dom_sf"/>
</dbReference>
<evidence type="ECO:0000256" key="3">
    <source>
        <dbReference type="SAM" id="MobiDB-lite"/>
    </source>
</evidence>
<dbReference type="Proteomes" id="UP001556367">
    <property type="component" value="Unassembled WGS sequence"/>
</dbReference>
<feature type="region of interest" description="Disordered" evidence="3">
    <location>
        <begin position="93"/>
        <end position="133"/>
    </location>
</feature>
<dbReference type="PANTHER" id="PTHR15574">
    <property type="entry name" value="WD REPEAT DOMAIN-CONTAINING FAMILY"/>
    <property type="match status" value="1"/>
</dbReference>
<reference evidence="5" key="1">
    <citation type="submission" date="2024-06" db="EMBL/GenBank/DDBJ databases">
        <title>Multi-omics analyses provide insights into the biosynthesis of the anticancer antibiotic pleurotin in Hohenbuehelia grisea.</title>
        <authorList>
            <person name="Weaver J.A."/>
            <person name="Alberti F."/>
        </authorList>
    </citation>
    <scope>NUCLEOTIDE SEQUENCE [LARGE SCALE GENOMIC DNA]</scope>
    <source>
        <strain evidence="5">T-177</strain>
    </source>
</reference>
<evidence type="ECO:0000313" key="4">
    <source>
        <dbReference type="EMBL" id="KAL0949522.1"/>
    </source>
</evidence>
<feature type="region of interest" description="Disordered" evidence="3">
    <location>
        <begin position="51"/>
        <end position="79"/>
    </location>
</feature>
<evidence type="ECO:0000256" key="2">
    <source>
        <dbReference type="ARBA" id="ARBA00022737"/>
    </source>
</evidence>
<feature type="compositionally biased region" description="Pro residues" evidence="3">
    <location>
        <begin position="65"/>
        <end position="74"/>
    </location>
</feature>
<dbReference type="Gene3D" id="2.130.10.10">
    <property type="entry name" value="YVTN repeat-like/Quinoprotein amine dehydrogenase"/>
    <property type="match status" value="1"/>
</dbReference>
<dbReference type="InterPro" id="IPR036322">
    <property type="entry name" value="WD40_repeat_dom_sf"/>
</dbReference>
<feature type="region of interest" description="Disordered" evidence="3">
    <location>
        <begin position="1"/>
        <end position="25"/>
    </location>
</feature>
<organism evidence="4 5">
    <name type="scientific">Hohenbuehelia grisea</name>
    <dbReference type="NCBI Taxonomy" id="104357"/>
    <lineage>
        <taxon>Eukaryota</taxon>
        <taxon>Fungi</taxon>
        <taxon>Dikarya</taxon>
        <taxon>Basidiomycota</taxon>
        <taxon>Agaricomycotina</taxon>
        <taxon>Agaricomycetes</taxon>
        <taxon>Agaricomycetidae</taxon>
        <taxon>Agaricales</taxon>
        <taxon>Pleurotineae</taxon>
        <taxon>Pleurotaceae</taxon>
        <taxon>Hohenbuehelia</taxon>
    </lineage>
</organism>
<comment type="caution">
    <text evidence="4">The sequence shown here is derived from an EMBL/GenBank/DDBJ whole genome shotgun (WGS) entry which is preliminary data.</text>
</comment>
<sequence>MASCVRRFGRPCKAPGESRRGPHVTGARMSAFNGHEVLLSYSSDAVYLYSTKDDPSETTDTPSTLLPPNPPPISIPIATSDADSASIPLLAEDGSANSREDSPDYQSMFTGDDSDDEMEFDGADEDRPDWRPNVPIVLPRRSFTGTCNVETVKDVNFMGPEDRYITSGSDEGHFFIWDKRTGDLRGLYEGDGSVVNVIESHPSLPLVAVSGIDSTVKLFAPSATGESAFSRMQNAQEIMAANLRKSNAPRVTLGRLISGRLANMLAAADGGDTRGPECTFQ</sequence>